<evidence type="ECO:0000313" key="2">
    <source>
        <dbReference type="EMBL" id="NMH63767.1"/>
    </source>
</evidence>
<dbReference type="RefSeq" id="WP_169562397.1">
    <property type="nucleotide sequence ID" value="NZ_JAAXYH010000001.1"/>
</dbReference>
<protein>
    <submittedName>
        <fullName evidence="2">Uncharacterized protein</fullName>
    </submittedName>
</protein>
<gene>
    <name evidence="2" type="ORF">HC757_01015</name>
</gene>
<keyword evidence="3" id="KW-1185">Reference proteome</keyword>
<feature type="transmembrane region" description="Helical" evidence="1">
    <location>
        <begin position="49"/>
        <end position="70"/>
    </location>
</feature>
<feature type="transmembrane region" description="Helical" evidence="1">
    <location>
        <begin position="76"/>
        <end position="97"/>
    </location>
</feature>
<keyword evidence="1" id="KW-0472">Membrane</keyword>
<dbReference type="AlphaFoldDB" id="A0A972FW83"/>
<evidence type="ECO:0000313" key="3">
    <source>
        <dbReference type="Proteomes" id="UP000737113"/>
    </source>
</evidence>
<keyword evidence="1" id="KW-1133">Transmembrane helix</keyword>
<evidence type="ECO:0000256" key="1">
    <source>
        <dbReference type="SAM" id="Phobius"/>
    </source>
</evidence>
<organism evidence="2 3">
    <name type="scientific">Shewanella salipaludis</name>
    <dbReference type="NCBI Taxonomy" id="2723052"/>
    <lineage>
        <taxon>Bacteria</taxon>
        <taxon>Pseudomonadati</taxon>
        <taxon>Pseudomonadota</taxon>
        <taxon>Gammaproteobacteria</taxon>
        <taxon>Alteromonadales</taxon>
        <taxon>Shewanellaceae</taxon>
        <taxon>Shewanella</taxon>
    </lineage>
</organism>
<dbReference type="EMBL" id="JAAXYH010000001">
    <property type="protein sequence ID" value="NMH63767.1"/>
    <property type="molecule type" value="Genomic_DNA"/>
</dbReference>
<keyword evidence="1" id="KW-0812">Transmembrane</keyword>
<name>A0A972FW83_9GAMM</name>
<dbReference type="Proteomes" id="UP000737113">
    <property type="component" value="Unassembled WGS sequence"/>
</dbReference>
<proteinExistence type="predicted"/>
<reference evidence="2" key="1">
    <citation type="submission" date="2020-04" db="EMBL/GenBank/DDBJ databases">
        <title>Description of Shewanella salipaludis sp. nov., isolated from a salt marsh.</title>
        <authorList>
            <person name="Park S."/>
            <person name="Yoon J.-H."/>
        </authorList>
    </citation>
    <scope>NUCLEOTIDE SEQUENCE</scope>
    <source>
        <strain evidence="2">SHSM-M6</strain>
    </source>
</reference>
<sequence length="101" mass="11326">MDLSWVIAGTIVQSLLAYVLFFMVAVGFSAIGTSHRPTPLDYTVLNSAIYVLPACCVMSAILGILFYHFGASKMAYLWYVMPLAFTAAYFGYIWFFIEKKV</sequence>
<accession>A0A972FW83</accession>
<comment type="caution">
    <text evidence="2">The sequence shown here is derived from an EMBL/GenBank/DDBJ whole genome shotgun (WGS) entry which is preliminary data.</text>
</comment>
<feature type="transmembrane region" description="Helical" evidence="1">
    <location>
        <begin position="6"/>
        <end position="28"/>
    </location>
</feature>